<keyword evidence="3" id="KW-1185">Reference proteome</keyword>
<name>A0ABW5FFK7_9BACL</name>
<sequence length="177" mass="19722">MILINRCKKIIMSMLLCSLLVAFTGCDGSPKSSVTIVGGKENIKYANLNSDQKASLSDQTASPFSFAFEEENTSEIQYLKIGEEISIDFGSNPPDTLSISDGLLDANGDYLYTSKLITDVPYVTKKGVYSFNLETHIASSLSSYYEKDKKEYRGFIINAFWEKQEKKYAFAIQSSAH</sequence>
<proteinExistence type="predicted"/>
<comment type="caution">
    <text evidence="2">The sequence shown here is derived from an EMBL/GenBank/DDBJ whole genome shotgun (WGS) entry which is preliminary data.</text>
</comment>
<evidence type="ECO:0000313" key="2">
    <source>
        <dbReference type="EMBL" id="MFD2413686.1"/>
    </source>
</evidence>
<reference evidence="3" key="1">
    <citation type="journal article" date="2019" name="Int. J. Syst. Evol. Microbiol.">
        <title>The Global Catalogue of Microorganisms (GCM) 10K type strain sequencing project: providing services to taxonomists for standard genome sequencing and annotation.</title>
        <authorList>
            <consortium name="The Broad Institute Genomics Platform"/>
            <consortium name="The Broad Institute Genome Sequencing Center for Infectious Disease"/>
            <person name="Wu L."/>
            <person name="Ma J."/>
        </authorList>
    </citation>
    <scope>NUCLEOTIDE SEQUENCE [LARGE SCALE GENOMIC DNA]</scope>
    <source>
        <strain evidence="3">CCM 8725</strain>
    </source>
</reference>
<dbReference type="Proteomes" id="UP001597448">
    <property type="component" value="Unassembled WGS sequence"/>
</dbReference>
<feature type="chain" id="PRO_5045733409" description="Lipoprotein" evidence="1">
    <location>
        <begin position="25"/>
        <end position="177"/>
    </location>
</feature>
<organism evidence="2 3">
    <name type="scientific">Paenibacillus rhizoplanae</name>
    <dbReference type="NCBI Taxonomy" id="1917181"/>
    <lineage>
        <taxon>Bacteria</taxon>
        <taxon>Bacillati</taxon>
        <taxon>Bacillota</taxon>
        <taxon>Bacilli</taxon>
        <taxon>Bacillales</taxon>
        <taxon>Paenibacillaceae</taxon>
        <taxon>Paenibacillus</taxon>
    </lineage>
</organism>
<evidence type="ECO:0000313" key="3">
    <source>
        <dbReference type="Proteomes" id="UP001597448"/>
    </source>
</evidence>
<dbReference type="PROSITE" id="PS51257">
    <property type="entry name" value="PROKAR_LIPOPROTEIN"/>
    <property type="match status" value="1"/>
</dbReference>
<evidence type="ECO:0008006" key="4">
    <source>
        <dbReference type="Google" id="ProtNLM"/>
    </source>
</evidence>
<dbReference type="EMBL" id="JBHUKY010000077">
    <property type="protein sequence ID" value="MFD2413686.1"/>
    <property type="molecule type" value="Genomic_DNA"/>
</dbReference>
<dbReference type="RefSeq" id="WP_379313537.1">
    <property type="nucleotide sequence ID" value="NZ_JBHUKY010000077.1"/>
</dbReference>
<accession>A0ABW5FFK7</accession>
<evidence type="ECO:0000256" key="1">
    <source>
        <dbReference type="SAM" id="SignalP"/>
    </source>
</evidence>
<gene>
    <name evidence="2" type="ORF">ACFSX3_27850</name>
</gene>
<feature type="signal peptide" evidence="1">
    <location>
        <begin position="1"/>
        <end position="24"/>
    </location>
</feature>
<keyword evidence="1" id="KW-0732">Signal</keyword>
<protein>
    <recommendedName>
        <fullName evidence="4">Lipoprotein</fullName>
    </recommendedName>
</protein>